<proteinExistence type="predicted"/>
<dbReference type="OrthoDB" id="4096888at2759"/>
<dbReference type="HOGENOM" id="CLU_052364_0_0_1"/>
<dbReference type="KEGG" id="ctp:CTRG_01196"/>
<dbReference type="eggNOG" id="ENOG502RQAJ">
    <property type="taxonomic scope" value="Eukaryota"/>
</dbReference>
<reference evidence="2 3" key="1">
    <citation type="journal article" date="2009" name="Nature">
        <title>Evolution of pathogenicity and sexual reproduction in eight Candida genomes.</title>
        <authorList>
            <person name="Butler G."/>
            <person name="Rasmussen M.D."/>
            <person name="Lin M.F."/>
            <person name="Santos M.A."/>
            <person name="Sakthikumar S."/>
            <person name="Munro C.A."/>
            <person name="Rheinbay E."/>
            <person name="Grabherr M."/>
            <person name="Forche A."/>
            <person name="Reedy J.L."/>
            <person name="Agrafioti I."/>
            <person name="Arnaud M.B."/>
            <person name="Bates S."/>
            <person name="Brown A.J."/>
            <person name="Brunke S."/>
            <person name="Costanzo M.C."/>
            <person name="Fitzpatrick D.A."/>
            <person name="de Groot P.W."/>
            <person name="Harris D."/>
            <person name="Hoyer L.L."/>
            <person name="Hube B."/>
            <person name="Klis F.M."/>
            <person name="Kodira C."/>
            <person name="Lennard N."/>
            <person name="Logue M.E."/>
            <person name="Martin R."/>
            <person name="Neiman A.M."/>
            <person name="Nikolaou E."/>
            <person name="Quail M.A."/>
            <person name="Quinn J."/>
            <person name="Santos M.C."/>
            <person name="Schmitzberger F.F."/>
            <person name="Sherlock G."/>
            <person name="Shah P."/>
            <person name="Silverstein K.A."/>
            <person name="Skrzypek M.S."/>
            <person name="Soll D."/>
            <person name="Staggs R."/>
            <person name="Stansfield I."/>
            <person name="Stumpf M.P."/>
            <person name="Sudbery P.E."/>
            <person name="Srikantha T."/>
            <person name="Zeng Q."/>
            <person name="Berman J."/>
            <person name="Berriman M."/>
            <person name="Heitman J."/>
            <person name="Gow N.A."/>
            <person name="Lorenz M.C."/>
            <person name="Birren B.W."/>
            <person name="Kellis M."/>
            <person name="Cuomo C.A."/>
        </authorList>
    </citation>
    <scope>NUCLEOTIDE SEQUENCE [LARGE SCALE GENOMIC DNA]</scope>
    <source>
        <strain evidence="3">ATCC MYA-3404 / T1</strain>
    </source>
</reference>
<sequence>MSFKDFDDDYLVLSPQLHQQLQPSSIPSDYGNFNTTSITASNSKPQRRTSNFFPTNENAGVSTPNIQLSSDCFSFQPISNSSSTMTETQQQQSNNISSSNSHFIAFHNHNVKYNENPLSPFYNKAHSVATSTLTSPVLNTFNQPTFNRLDTNGDSLSNNFGNLSIQSLSTTVNTNPTVNTTTSTTSATSLPQTPTQHQSLPQTPQQRFNGFMISNANSTSGNTNNTSTTATTPTTTVSDFSLQQPALSIWNNSINNSFEIELPQSVMKRENRYSNKVNNPVFIPSGPKIPESNIVEESEILSAFTEQAIEDDDEDEFGHNQEDKEPDNKPVKHLPSESNESDQDIDCPRIKFPEKVPYTSKNDYFIQDMVNYDLTNRYSEGYSTTFYKRNKHGYMFIRESTNTLHVHQNSWIQLKIKLPVNNHKKLLIKKLKVDIKELPIWKPKA</sequence>
<accession>C5M5R6</accession>
<name>C5M5R6_CANTT</name>
<dbReference type="Proteomes" id="UP000002037">
    <property type="component" value="Unassembled WGS sequence"/>
</dbReference>
<feature type="compositionally biased region" description="Polar residues" evidence="1">
    <location>
        <begin position="31"/>
        <end position="60"/>
    </location>
</feature>
<dbReference type="RefSeq" id="XP_002546891.1">
    <property type="nucleotide sequence ID" value="XM_002546845.1"/>
</dbReference>
<gene>
    <name evidence="2" type="ORF">CTRG_01196</name>
</gene>
<evidence type="ECO:0000313" key="3">
    <source>
        <dbReference type="Proteomes" id="UP000002037"/>
    </source>
</evidence>
<feature type="compositionally biased region" description="Basic and acidic residues" evidence="1">
    <location>
        <begin position="317"/>
        <end position="330"/>
    </location>
</feature>
<organism evidence="2 3">
    <name type="scientific">Candida tropicalis (strain ATCC MYA-3404 / T1)</name>
    <name type="common">Yeast</name>
    <dbReference type="NCBI Taxonomy" id="294747"/>
    <lineage>
        <taxon>Eukaryota</taxon>
        <taxon>Fungi</taxon>
        <taxon>Dikarya</taxon>
        <taxon>Ascomycota</taxon>
        <taxon>Saccharomycotina</taxon>
        <taxon>Pichiomycetes</taxon>
        <taxon>Debaryomycetaceae</taxon>
        <taxon>Candida/Lodderomyces clade</taxon>
        <taxon>Candida</taxon>
    </lineage>
</organism>
<dbReference type="VEuPathDB" id="FungiDB:CTRG_01196"/>
<feature type="compositionally biased region" description="Low complexity" evidence="1">
    <location>
        <begin position="174"/>
        <end position="196"/>
    </location>
</feature>
<evidence type="ECO:0000313" key="2">
    <source>
        <dbReference type="EMBL" id="EER34336.1"/>
    </source>
</evidence>
<dbReference type="GeneID" id="8297138"/>
<dbReference type="EMBL" id="GG692396">
    <property type="protein sequence ID" value="EER34336.1"/>
    <property type="molecule type" value="Genomic_DNA"/>
</dbReference>
<keyword evidence="3" id="KW-1185">Reference proteome</keyword>
<dbReference type="AlphaFoldDB" id="C5M5R6"/>
<feature type="region of interest" description="Disordered" evidence="1">
    <location>
        <begin position="312"/>
        <end position="347"/>
    </location>
</feature>
<feature type="region of interest" description="Disordered" evidence="1">
    <location>
        <begin position="174"/>
        <end position="201"/>
    </location>
</feature>
<feature type="region of interest" description="Disordered" evidence="1">
    <location>
        <begin position="21"/>
        <end position="60"/>
    </location>
</feature>
<evidence type="ECO:0000256" key="1">
    <source>
        <dbReference type="SAM" id="MobiDB-lite"/>
    </source>
</evidence>
<protein>
    <submittedName>
        <fullName evidence="2">Uncharacterized protein</fullName>
    </submittedName>
</protein>